<organism evidence="5 6">
    <name type="scientific">Zhongshania borealis</name>
    <dbReference type="NCBI Taxonomy" id="889488"/>
    <lineage>
        <taxon>Bacteria</taxon>
        <taxon>Pseudomonadati</taxon>
        <taxon>Pseudomonadota</taxon>
        <taxon>Gammaproteobacteria</taxon>
        <taxon>Cellvibrionales</taxon>
        <taxon>Spongiibacteraceae</taxon>
        <taxon>Zhongshania</taxon>
    </lineage>
</organism>
<dbReference type="InterPro" id="IPR007492">
    <property type="entry name" value="LytTR_DNA-bd_dom"/>
</dbReference>
<gene>
    <name evidence="5" type="ORF">GCM10022414_04340</name>
</gene>
<protein>
    <submittedName>
        <fullName evidence="5">LytTR family DNA-binding domain-containing protein</fullName>
    </submittedName>
</protein>
<evidence type="ECO:0000256" key="1">
    <source>
        <dbReference type="ARBA" id="ARBA00023012"/>
    </source>
</evidence>
<dbReference type="InterPro" id="IPR046947">
    <property type="entry name" value="LytR-like"/>
</dbReference>
<accession>A0ABP7WAA9</accession>
<dbReference type="RefSeq" id="WP_344932121.1">
    <property type="nucleotide sequence ID" value="NZ_BAABDM010000001.1"/>
</dbReference>
<comment type="caution">
    <text evidence="5">The sequence shown here is derived from an EMBL/GenBank/DDBJ whole genome shotgun (WGS) entry which is preliminary data.</text>
</comment>
<evidence type="ECO:0000256" key="2">
    <source>
        <dbReference type="PROSITE-ProRule" id="PRU00169"/>
    </source>
</evidence>
<keyword evidence="1" id="KW-0902">Two-component regulatory system</keyword>
<dbReference type="PROSITE" id="PS50110">
    <property type="entry name" value="RESPONSE_REGULATORY"/>
    <property type="match status" value="1"/>
</dbReference>
<dbReference type="Gene3D" id="3.40.50.2300">
    <property type="match status" value="1"/>
</dbReference>
<evidence type="ECO:0000313" key="6">
    <source>
        <dbReference type="Proteomes" id="UP001500392"/>
    </source>
</evidence>
<reference evidence="6" key="1">
    <citation type="journal article" date="2019" name="Int. J. Syst. Evol. Microbiol.">
        <title>The Global Catalogue of Microorganisms (GCM) 10K type strain sequencing project: providing services to taxonomists for standard genome sequencing and annotation.</title>
        <authorList>
            <consortium name="The Broad Institute Genomics Platform"/>
            <consortium name="The Broad Institute Genome Sequencing Center for Infectious Disease"/>
            <person name="Wu L."/>
            <person name="Ma J."/>
        </authorList>
    </citation>
    <scope>NUCLEOTIDE SEQUENCE [LARGE SCALE GENOMIC DNA]</scope>
    <source>
        <strain evidence="6">JCM 17304</strain>
    </source>
</reference>
<dbReference type="Proteomes" id="UP001500392">
    <property type="component" value="Unassembled WGS sequence"/>
</dbReference>
<keyword evidence="2" id="KW-0597">Phosphoprotein</keyword>
<evidence type="ECO:0000313" key="5">
    <source>
        <dbReference type="EMBL" id="GAA4084705.1"/>
    </source>
</evidence>
<dbReference type="PANTHER" id="PTHR37299:SF1">
    <property type="entry name" value="STAGE 0 SPORULATION PROTEIN A HOMOLOG"/>
    <property type="match status" value="1"/>
</dbReference>
<evidence type="ECO:0000259" key="4">
    <source>
        <dbReference type="PROSITE" id="PS50930"/>
    </source>
</evidence>
<dbReference type="Pfam" id="PF04397">
    <property type="entry name" value="LytTR"/>
    <property type="match status" value="1"/>
</dbReference>
<dbReference type="SUPFAM" id="SSF52172">
    <property type="entry name" value="CheY-like"/>
    <property type="match status" value="1"/>
</dbReference>
<dbReference type="InterPro" id="IPR001789">
    <property type="entry name" value="Sig_transdc_resp-reg_receiver"/>
</dbReference>
<keyword evidence="6" id="KW-1185">Reference proteome</keyword>
<feature type="modified residue" description="4-aspartylphosphate" evidence="2">
    <location>
        <position position="56"/>
    </location>
</feature>
<dbReference type="Pfam" id="PF00072">
    <property type="entry name" value="Response_reg"/>
    <property type="match status" value="1"/>
</dbReference>
<sequence length="268" mass="30224">MTNLRVLLVDDEPLARKLLRTCLGSIPNIEILGECGNGRDAVRAVMELDPDLIFLDIQMPGMNGFDVIKALQSDAMPMVIFSTAYEQYALHAFDVHAVDYLLKPLDEERLLLAVDRARARLATQAQESKQPLLSAIEEIAEKIHAREVTEGTLSTTSDIKKLAIKDSDTIMMVQEKDIDWVDAAGDYMCIHVNGTTHIMRCTLKVLLAKLDSTIFKQIHRSTIVNLEKIEQVKSHTKGEYFLYLDCGEQLKVSRNFRDEIKSFIANTN</sequence>
<dbReference type="Gene3D" id="2.40.50.1020">
    <property type="entry name" value="LytTr DNA-binding domain"/>
    <property type="match status" value="1"/>
</dbReference>
<feature type="domain" description="Response regulatory" evidence="3">
    <location>
        <begin position="5"/>
        <end position="118"/>
    </location>
</feature>
<dbReference type="PROSITE" id="PS50930">
    <property type="entry name" value="HTH_LYTTR"/>
    <property type="match status" value="1"/>
</dbReference>
<feature type="domain" description="HTH LytTR-type" evidence="4">
    <location>
        <begin position="162"/>
        <end position="266"/>
    </location>
</feature>
<dbReference type="GO" id="GO:0003677">
    <property type="term" value="F:DNA binding"/>
    <property type="evidence" value="ECO:0007669"/>
    <property type="project" value="UniProtKB-KW"/>
</dbReference>
<dbReference type="SMART" id="SM00850">
    <property type="entry name" value="LytTR"/>
    <property type="match status" value="1"/>
</dbReference>
<name>A0ABP7WAA9_9GAMM</name>
<dbReference type="InterPro" id="IPR011006">
    <property type="entry name" value="CheY-like_superfamily"/>
</dbReference>
<proteinExistence type="predicted"/>
<evidence type="ECO:0000259" key="3">
    <source>
        <dbReference type="PROSITE" id="PS50110"/>
    </source>
</evidence>
<keyword evidence="5" id="KW-0238">DNA-binding</keyword>
<dbReference type="SMART" id="SM00448">
    <property type="entry name" value="REC"/>
    <property type="match status" value="1"/>
</dbReference>
<dbReference type="PANTHER" id="PTHR37299">
    <property type="entry name" value="TRANSCRIPTIONAL REGULATOR-RELATED"/>
    <property type="match status" value="1"/>
</dbReference>
<dbReference type="EMBL" id="BAABDM010000001">
    <property type="protein sequence ID" value="GAA4084705.1"/>
    <property type="molecule type" value="Genomic_DNA"/>
</dbReference>